<dbReference type="Proteomes" id="UP000186601">
    <property type="component" value="Unassembled WGS sequence"/>
</dbReference>
<evidence type="ECO:0008006" key="3">
    <source>
        <dbReference type="Google" id="ProtNLM"/>
    </source>
</evidence>
<dbReference type="STRING" id="98765.A0A2R6RID2"/>
<dbReference type="SUPFAM" id="SSF51621">
    <property type="entry name" value="Phosphoenolpyruvate/pyruvate domain"/>
    <property type="match status" value="1"/>
</dbReference>
<dbReference type="Gene3D" id="3.20.20.60">
    <property type="entry name" value="Phosphoenolpyruvate-binding domains"/>
    <property type="match status" value="1"/>
</dbReference>
<dbReference type="AlphaFoldDB" id="A0A2R6RID2"/>
<dbReference type="Pfam" id="PF13714">
    <property type="entry name" value="PEP_mutase"/>
    <property type="match status" value="1"/>
</dbReference>
<gene>
    <name evidence="1" type="ORF">PHLCEN_2v2906</name>
</gene>
<dbReference type="InterPro" id="IPR015813">
    <property type="entry name" value="Pyrv/PenolPyrv_kinase-like_dom"/>
</dbReference>
<dbReference type="CDD" id="cd00377">
    <property type="entry name" value="ICL_PEPM"/>
    <property type="match status" value="1"/>
</dbReference>
<dbReference type="EMBL" id="MLYV02000256">
    <property type="protein sequence ID" value="PSS29758.1"/>
    <property type="molecule type" value="Genomic_DNA"/>
</dbReference>
<name>A0A2R6RID2_9APHY</name>
<dbReference type="PANTHER" id="PTHR42905">
    <property type="entry name" value="PHOSPHOENOLPYRUVATE CARBOXYLASE"/>
    <property type="match status" value="1"/>
</dbReference>
<dbReference type="PANTHER" id="PTHR42905:SF2">
    <property type="entry name" value="PHOSPHOENOLPYRUVATE CARBOXYLASE FAMILY PROTEIN"/>
    <property type="match status" value="1"/>
</dbReference>
<proteinExistence type="predicted"/>
<organism evidence="1 2">
    <name type="scientific">Hermanssonia centrifuga</name>
    <dbReference type="NCBI Taxonomy" id="98765"/>
    <lineage>
        <taxon>Eukaryota</taxon>
        <taxon>Fungi</taxon>
        <taxon>Dikarya</taxon>
        <taxon>Basidiomycota</taxon>
        <taxon>Agaricomycotina</taxon>
        <taxon>Agaricomycetes</taxon>
        <taxon>Polyporales</taxon>
        <taxon>Meruliaceae</taxon>
        <taxon>Hermanssonia</taxon>
    </lineage>
</organism>
<evidence type="ECO:0000313" key="2">
    <source>
        <dbReference type="Proteomes" id="UP000186601"/>
    </source>
</evidence>
<comment type="caution">
    <text evidence="1">The sequence shown here is derived from an EMBL/GenBank/DDBJ whole genome shotgun (WGS) entry which is preliminary data.</text>
</comment>
<dbReference type="OrthoDB" id="1923844at2759"/>
<dbReference type="InterPro" id="IPR039556">
    <property type="entry name" value="ICL/PEPM"/>
</dbReference>
<evidence type="ECO:0000313" key="1">
    <source>
        <dbReference type="EMBL" id="PSS29758.1"/>
    </source>
</evidence>
<dbReference type="InterPro" id="IPR040442">
    <property type="entry name" value="Pyrv_kinase-like_dom_sf"/>
</dbReference>
<keyword evidence="2" id="KW-1185">Reference proteome</keyword>
<protein>
    <recommendedName>
        <fullName evidence="3">Methylisocitrate lyase</fullName>
    </recommendedName>
</protein>
<sequence>MPSRLRELLKKDGCTTCPGVFDGISCHLANSAGFDALYLAGSGASGSAIGEPDLSVITADELADIARVMVSVSSVPIIADADTGFGGPLNVARTIALYESAGVAGCHIEDQTFRECPGFA</sequence>
<accession>A0A2R6RID2</accession>
<dbReference type="GO" id="GO:0003824">
    <property type="term" value="F:catalytic activity"/>
    <property type="evidence" value="ECO:0007669"/>
    <property type="project" value="InterPro"/>
</dbReference>
<reference evidence="1 2" key="1">
    <citation type="submission" date="2018-02" db="EMBL/GenBank/DDBJ databases">
        <title>Genome sequence of the basidiomycete white-rot fungus Phlebia centrifuga.</title>
        <authorList>
            <person name="Granchi Z."/>
            <person name="Peng M."/>
            <person name="de Vries R.P."/>
            <person name="Hilden K."/>
            <person name="Makela M.R."/>
            <person name="Grigoriev I."/>
            <person name="Riley R."/>
        </authorList>
    </citation>
    <scope>NUCLEOTIDE SEQUENCE [LARGE SCALE GENOMIC DNA]</scope>
    <source>
        <strain evidence="1 2">FBCC195</strain>
    </source>
</reference>